<dbReference type="InterPro" id="IPR011249">
    <property type="entry name" value="Metalloenz_LuxS/M16"/>
</dbReference>
<dbReference type="EMBL" id="FNIN01000010">
    <property type="protein sequence ID" value="SDN87798.1"/>
    <property type="molecule type" value="Genomic_DNA"/>
</dbReference>
<proteinExistence type="predicted"/>
<dbReference type="AlphaFoldDB" id="A0A1H0EZI7"/>
<sequence length="959" mass="110128">MNKCGFQLVGQKKLDDIGVMANLYRHQKTGARVLSLHTEDKNKVFGITFRTPPQNSTGVAHILEHSVLCGSKKYPLKEPFVELLKSSLQTFLNAMTYPDKTCYPVASTNEKDFYNLIDVYLDAVFYPLLHPYTFYQEGWHYELENPEGELSIKGVVYNEMKGAYSSPDSVLFELSQQSLFPNHVYGFDSGGHPKEIVKLTYEEFLSFHKNYYHPANSWIYFYGNDPEEKRLQCIAKYLDKFSSLKINSNIPLQPNLNLNFKVIKQFYSASSSDDKSMFTLNWLFANDFSPEEKIALFVLEEFLIGLPGSPLRKKLIESGLGEDLAGVGLESELRQAYFSIGLKGIKEEDISKAEEIILSTLKDLSYSIDKNLLEAALNSVEFKFRENNTGAYPQGLSIMLKSLTFWLYDKDPLALFEYDKIFQNIRKKLKEDYFEKLINALFFQNSHTTKVILIPKLGLFEQQNLEEKEELRKLKNNFTKEKILEIVNLTKALQSFQQRQDDPQDLAKIPTLKLKDLDSNVEKIPCVLKQLNCTSCFTHHLNTGKIVYLDLGFNLQGLRDRELILAGMLGKLLLEMGTKKRDYVDLNTDISRYTGGIYPLVLVDKHINGKPLAYFWLRTKVLESNLDKLRDILTEILTEYDFGSSKRLEEILREQKSGFEQSFIPSGHSFVLRRLKSCFNLSGVIEEYLNGIEHYFGIKHILTELKNCPEKILEDLKKIAQKVICTNRLAVNLTVETQYEARAFDIVKQITKDLNVGNITKWPNFSLLENNQGLQVSAQVNYVGKGYKLDTEFLGSSLVISRLLRTGYLWEKVRVIGGAYGAFCVMDIFQGEVYFCSYRDPNHIATLNIFDNVSQELKSLVLTNSELEKLIIATIGELEKHKLPDAKGFESMLWELKGLDIKRRQKIKDQIFNTSLKDIKSFAQKFDFLKNQKIVVLGGENTLLKLKEASFIEEIIKLN</sequence>
<dbReference type="PANTHER" id="PTHR43016">
    <property type="entry name" value="PRESEQUENCE PROTEASE"/>
    <property type="match status" value="1"/>
</dbReference>
<dbReference type="InterPro" id="IPR055130">
    <property type="entry name" value="PreP_C"/>
</dbReference>
<organism evidence="2 3">
    <name type="scientific">Desulfonauticus submarinus</name>
    <dbReference type="NCBI Taxonomy" id="206665"/>
    <lineage>
        <taxon>Bacteria</taxon>
        <taxon>Pseudomonadati</taxon>
        <taxon>Thermodesulfobacteriota</taxon>
        <taxon>Desulfovibrionia</taxon>
        <taxon>Desulfovibrionales</taxon>
        <taxon>Desulfonauticaceae</taxon>
        <taxon>Desulfonauticus</taxon>
    </lineage>
</organism>
<accession>A0A1H0EZI7</accession>
<dbReference type="STRING" id="206665.SAMN04488516_11016"/>
<dbReference type="Proteomes" id="UP000199602">
    <property type="component" value="Unassembled WGS sequence"/>
</dbReference>
<dbReference type="InterPro" id="IPR013578">
    <property type="entry name" value="Peptidase_M16C_assoc"/>
</dbReference>
<dbReference type="GO" id="GO:0004222">
    <property type="term" value="F:metalloendopeptidase activity"/>
    <property type="evidence" value="ECO:0007669"/>
    <property type="project" value="TreeGrafter"/>
</dbReference>
<keyword evidence="3" id="KW-1185">Reference proteome</keyword>
<dbReference type="GO" id="GO:0016485">
    <property type="term" value="P:protein processing"/>
    <property type="evidence" value="ECO:0007669"/>
    <property type="project" value="TreeGrafter"/>
</dbReference>
<dbReference type="InterPro" id="IPR007863">
    <property type="entry name" value="Peptidase_M16_C"/>
</dbReference>
<dbReference type="OrthoDB" id="9762027at2"/>
<dbReference type="FunFam" id="3.30.830.10:FF:000034">
    <property type="entry name" value="presequence protease 1, chloroplastic/mitochondrial"/>
    <property type="match status" value="1"/>
</dbReference>
<dbReference type="InterPro" id="IPR011765">
    <property type="entry name" value="Pept_M16_N"/>
</dbReference>
<name>A0A1H0EZI7_9BACT</name>
<feature type="domain" description="Peptidase M16C associated" evidence="1">
    <location>
        <begin position="453"/>
        <end position="701"/>
    </location>
</feature>
<dbReference type="Gene3D" id="3.30.830.10">
    <property type="entry name" value="Metalloenzyme, LuxS/M16 peptidase-like"/>
    <property type="match status" value="4"/>
</dbReference>
<dbReference type="Pfam" id="PF08367">
    <property type="entry name" value="M16C_assoc"/>
    <property type="match status" value="1"/>
</dbReference>
<evidence type="ECO:0000313" key="3">
    <source>
        <dbReference type="Proteomes" id="UP000199602"/>
    </source>
</evidence>
<dbReference type="Pfam" id="PF00675">
    <property type="entry name" value="Peptidase_M16"/>
    <property type="match status" value="1"/>
</dbReference>
<dbReference type="SUPFAM" id="SSF63411">
    <property type="entry name" value="LuxS/MPP-like metallohydrolase"/>
    <property type="match status" value="4"/>
</dbReference>
<dbReference type="RefSeq" id="WP_092065854.1">
    <property type="nucleotide sequence ID" value="NZ_FNIN01000010.1"/>
</dbReference>
<dbReference type="Pfam" id="PF22516">
    <property type="entry name" value="PreP_C"/>
    <property type="match status" value="1"/>
</dbReference>
<gene>
    <name evidence="2" type="ORF">SAMN04488516_11016</name>
</gene>
<dbReference type="GO" id="GO:0046872">
    <property type="term" value="F:metal ion binding"/>
    <property type="evidence" value="ECO:0007669"/>
    <property type="project" value="InterPro"/>
</dbReference>
<reference evidence="2 3" key="1">
    <citation type="submission" date="2016-10" db="EMBL/GenBank/DDBJ databases">
        <authorList>
            <person name="de Groot N.N."/>
        </authorList>
    </citation>
    <scope>NUCLEOTIDE SEQUENCE [LARGE SCALE GENOMIC DNA]</scope>
    <source>
        <strain evidence="2 3">DSM 15269</strain>
    </source>
</reference>
<protein>
    <recommendedName>
        <fullName evidence="1">Peptidase M16C associated domain-containing protein</fullName>
    </recommendedName>
</protein>
<evidence type="ECO:0000313" key="2">
    <source>
        <dbReference type="EMBL" id="SDN87798.1"/>
    </source>
</evidence>
<evidence type="ECO:0000259" key="1">
    <source>
        <dbReference type="SMART" id="SM01264"/>
    </source>
</evidence>
<dbReference type="SMART" id="SM01264">
    <property type="entry name" value="M16C_associated"/>
    <property type="match status" value="1"/>
</dbReference>
<dbReference type="Pfam" id="PF05193">
    <property type="entry name" value="Peptidase_M16_C"/>
    <property type="match status" value="1"/>
</dbReference>
<dbReference type="PANTHER" id="PTHR43016:SF13">
    <property type="entry name" value="PRESEQUENCE PROTEASE, MITOCHONDRIAL"/>
    <property type="match status" value="1"/>
</dbReference>